<proteinExistence type="predicted"/>
<feature type="compositionally biased region" description="Basic and acidic residues" evidence="1">
    <location>
        <begin position="106"/>
        <end position="120"/>
    </location>
</feature>
<evidence type="ECO:0000313" key="2">
    <source>
        <dbReference type="EMBL" id="OCL08702.1"/>
    </source>
</evidence>
<dbReference type="AlphaFoldDB" id="A0A8E2JTF4"/>
<accession>A0A8E2JTF4</accession>
<feature type="compositionally biased region" description="Basic and acidic residues" evidence="1">
    <location>
        <begin position="168"/>
        <end position="178"/>
    </location>
</feature>
<organism evidence="2 3">
    <name type="scientific">Glonium stellatum</name>
    <dbReference type="NCBI Taxonomy" id="574774"/>
    <lineage>
        <taxon>Eukaryota</taxon>
        <taxon>Fungi</taxon>
        <taxon>Dikarya</taxon>
        <taxon>Ascomycota</taxon>
        <taxon>Pezizomycotina</taxon>
        <taxon>Dothideomycetes</taxon>
        <taxon>Pleosporomycetidae</taxon>
        <taxon>Gloniales</taxon>
        <taxon>Gloniaceae</taxon>
        <taxon>Glonium</taxon>
    </lineage>
</organism>
<dbReference type="EMBL" id="KV749611">
    <property type="protein sequence ID" value="OCL08702.1"/>
    <property type="molecule type" value="Genomic_DNA"/>
</dbReference>
<evidence type="ECO:0000313" key="3">
    <source>
        <dbReference type="Proteomes" id="UP000250140"/>
    </source>
</evidence>
<sequence length="248" mass="26874">MVQLQQESSPSEDEIPRAQSIATSISSSDDSSDNGYETAMTSVEQSEADDEEDGEEEEGEWSEEEEEEEEEEEDSSEEQEQGGKEEGEGLRPDNFVALPLPSSAADPEHAILAADDHNTDLEGSEAEIEASSQDPVTAAIIGTADIYVNQDNSTPSDDEFFDTPPSTPRHDAPEERWRLSGADFTGPSLVNHSERPPGHVQNVNKPYFATIIPKNKVGGVPKAYHVLVNLGNVAQSQSQSSLDLSGDR</sequence>
<feature type="compositionally biased region" description="Acidic residues" evidence="1">
    <location>
        <begin position="46"/>
        <end position="80"/>
    </location>
</feature>
<evidence type="ECO:0000256" key="1">
    <source>
        <dbReference type="SAM" id="MobiDB-lite"/>
    </source>
</evidence>
<protein>
    <submittedName>
        <fullName evidence="2">Uncharacterized protein</fullName>
    </submittedName>
</protein>
<reference evidence="2 3" key="1">
    <citation type="journal article" date="2016" name="Nat. Commun.">
        <title>Ectomycorrhizal ecology is imprinted in the genome of the dominant symbiotic fungus Cenococcum geophilum.</title>
        <authorList>
            <consortium name="DOE Joint Genome Institute"/>
            <person name="Peter M."/>
            <person name="Kohler A."/>
            <person name="Ohm R.A."/>
            <person name="Kuo A."/>
            <person name="Krutzmann J."/>
            <person name="Morin E."/>
            <person name="Arend M."/>
            <person name="Barry K.W."/>
            <person name="Binder M."/>
            <person name="Choi C."/>
            <person name="Clum A."/>
            <person name="Copeland A."/>
            <person name="Grisel N."/>
            <person name="Haridas S."/>
            <person name="Kipfer T."/>
            <person name="LaButti K."/>
            <person name="Lindquist E."/>
            <person name="Lipzen A."/>
            <person name="Maire R."/>
            <person name="Meier B."/>
            <person name="Mihaltcheva S."/>
            <person name="Molinier V."/>
            <person name="Murat C."/>
            <person name="Poggeler S."/>
            <person name="Quandt C.A."/>
            <person name="Sperisen C."/>
            <person name="Tritt A."/>
            <person name="Tisserant E."/>
            <person name="Crous P.W."/>
            <person name="Henrissat B."/>
            <person name="Nehls U."/>
            <person name="Egli S."/>
            <person name="Spatafora J.W."/>
            <person name="Grigoriev I.V."/>
            <person name="Martin F.M."/>
        </authorList>
    </citation>
    <scope>NUCLEOTIDE SEQUENCE [LARGE SCALE GENOMIC DNA]</scope>
    <source>
        <strain evidence="2 3">CBS 207.34</strain>
    </source>
</reference>
<gene>
    <name evidence="2" type="ORF">AOQ84DRAFT_439412</name>
</gene>
<dbReference type="Proteomes" id="UP000250140">
    <property type="component" value="Unassembled WGS sequence"/>
</dbReference>
<feature type="compositionally biased region" description="Basic and acidic residues" evidence="1">
    <location>
        <begin position="81"/>
        <end position="91"/>
    </location>
</feature>
<feature type="region of interest" description="Disordered" evidence="1">
    <location>
        <begin position="1"/>
        <end position="135"/>
    </location>
</feature>
<keyword evidence="3" id="KW-1185">Reference proteome</keyword>
<name>A0A8E2JTF4_9PEZI</name>
<feature type="region of interest" description="Disordered" evidence="1">
    <location>
        <begin position="149"/>
        <end position="201"/>
    </location>
</feature>